<dbReference type="EMBL" id="CAJNBL010000002">
    <property type="protein sequence ID" value="CAE6687154.1"/>
    <property type="molecule type" value="Genomic_DNA"/>
</dbReference>
<proteinExistence type="predicted"/>
<accession>A0A916F7X2</accession>
<name>A0A916F7X2_9PROT</name>
<dbReference type="Gene3D" id="3.40.50.10320">
    <property type="entry name" value="LmbE-like"/>
    <property type="match status" value="1"/>
</dbReference>
<dbReference type="PANTHER" id="PTHR32385">
    <property type="entry name" value="MANNOSYL PHOSPHORYLINOSITOL CERAMIDE SYNTHASE"/>
    <property type="match status" value="1"/>
</dbReference>
<dbReference type="InterPro" id="IPR051706">
    <property type="entry name" value="Glycosyltransferase_domain"/>
</dbReference>
<keyword evidence="1" id="KW-0808">Transferase</keyword>
<dbReference type="SUPFAM" id="SSF102588">
    <property type="entry name" value="LmbE-like"/>
    <property type="match status" value="1"/>
</dbReference>
<dbReference type="RefSeq" id="WP_213034894.1">
    <property type="nucleotide sequence ID" value="NZ_CAJNBL010000002.1"/>
</dbReference>
<dbReference type="InterPro" id="IPR024078">
    <property type="entry name" value="LmbE-like_dom_sf"/>
</dbReference>
<dbReference type="Proteomes" id="UP000675882">
    <property type="component" value="Unassembled WGS sequence"/>
</dbReference>
<keyword evidence="3" id="KW-1185">Reference proteome</keyword>
<evidence type="ECO:0000256" key="1">
    <source>
        <dbReference type="ARBA" id="ARBA00022679"/>
    </source>
</evidence>
<dbReference type="GO" id="GO:0051999">
    <property type="term" value="P:mannosyl-inositol phosphorylceramide biosynthetic process"/>
    <property type="evidence" value="ECO:0007669"/>
    <property type="project" value="TreeGrafter"/>
</dbReference>
<dbReference type="SUPFAM" id="SSF53448">
    <property type="entry name" value="Nucleotide-diphospho-sugar transferases"/>
    <property type="match status" value="1"/>
</dbReference>
<dbReference type="Gene3D" id="3.90.550.20">
    <property type="match status" value="1"/>
</dbReference>
<comment type="caution">
    <text evidence="2">The sequence shown here is derived from an EMBL/GenBank/DDBJ whole genome shotgun (WGS) entry which is preliminary data.</text>
</comment>
<protein>
    <recommendedName>
        <fullName evidence="4">LmbE family protein</fullName>
    </recommendedName>
</protein>
<evidence type="ECO:0000313" key="3">
    <source>
        <dbReference type="Proteomes" id="UP000675882"/>
    </source>
</evidence>
<gene>
    <name evidence="2" type="ORF">NTGZN8_100004</name>
</gene>
<organism evidence="2 3">
    <name type="scientific">Candidatus Nitrotoga fabula</name>
    <dbReference type="NCBI Taxonomy" id="2182327"/>
    <lineage>
        <taxon>Bacteria</taxon>
        <taxon>Pseudomonadati</taxon>
        <taxon>Pseudomonadota</taxon>
        <taxon>Betaproteobacteria</taxon>
        <taxon>Nitrosomonadales</taxon>
        <taxon>Gallionellaceae</taxon>
        <taxon>Candidatus Nitrotoga</taxon>
    </lineage>
</organism>
<dbReference type="AlphaFoldDB" id="A0A916F7X2"/>
<dbReference type="GO" id="GO:0000030">
    <property type="term" value="F:mannosyltransferase activity"/>
    <property type="evidence" value="ECO:0007669"/>
    <property type="project" value="TreeGrafter"/>
</dbReference>
<dbReference type="InterPro" id="IPR029044">
    <property type="entry name" value="Nucleotide-diphossugar_trans"/>
</dbReference>
<dbReference type="Pfam" id="PF02585">
    <property type="entry name" value="PIG-L"/>
    <property type="match status" value="1"/>
</dbReference>
<reference evidence="2" key="1">
    <citation type="submission" date="2021-02" db="EMBL/GenBank/DDBJ databases">
        <authorList>
            <person name="Han P."/>
        </authorList>
    </citation>
    <scope>NUCLEOTIDE SEQUENCE</scope>
    <source>
        <strain evidence="2">Candidatus Nitrotoga sp. ZN8</strain>
    </source>
</reference>
<dbReference type="Pfam" id="PF04488">
    <property type="entry name" value="Gly_transf_sug"/>
    <property type="match status" value="1"/>
</dbReference>
<evidence type="ECO:0008006" key="4">
    <source>
        <dbReference type="Google" id="ProtNLM"/>
    </source>
</evidence>
<dbReference type="InterPro" id="IPR003737">
    <property type="entry name" value="GlcNAc_PI_deacetylase-related"/>
</dbReference>
<dbReference type="PANTHER" id="PTHR32385:SF15">
    <property type="entry name" value="INOSITOL PHOSPHOCERAMIDE MANNOSYLTRANSFERASE 1"/>
    <property type="match status" value="1"/>
</dbReference>
<evidence type="ECO:0000313" key="2">
    <source>
        <dbReference type="EMBL" id="CAE6687154.1"/>
    </source>
</evidence>
<dbReference type="GO" id="GO:0016020">
    <property type="term" value="C:membrane"/>
    <property type="evidence" value="ECO:0007669"/>
    <property type="project" value="GOC"/>
</dbReference>
<sequence>MIYTESGQFCLPIANYITHKSYVVVVAHPDDEILWFGSVLEGAQKIIFCYCDVATEKSLGSARRAVLSQYPYLNVISLDLPEGDFFNTANWEKPEEIFAGIAPLDSEVLLRYKNNFNVLVEKLSPHLENIDLVFSHNPWGEYGHEDHVQVNHAVRTIVAGYGAKMLVPEIYSEKTLVLRSKNCNVTNLQIFTKCIDRENILELKKLYQENNCWTWADDWEPVDEDYFLLLNEDEYQMESEDIENVEEIFQILIVDDGKIPNEIPPQIQSNIASIKALYPKSRHRLFSGNEIRGFIRENFSPDVLDTYDALTPYAYKADLARYCLLYFYGGLYVDIGIYLLQKLQIPVNRKIIYFRDLVTSSNVSWAVSNGILYAQPNCEEFKLAIDLVVSNFKNRHYGINSLCPTGPVLLGRVFAMLYRAESYYCGEVRYLVSDFPEKYPSFIDPDGNMVAWVKKPKVGYYLGFAGTNDYTDLWRRKQIYGDFEMIWSYTDVAIRCIEKNRMPAGIQIIKEYTGYQLYGPYIFLKAGKYKAVMHFLTGSINGVPFLDVCSNGGKTVYSDSCVVSNDEVFIEFRLNSSCSDLEIRLDSKKKFSGIYLGMKVMAMKD</sequence>
<dbReference type="InterPro" id="IPR007577">
    <property type="entry name" value="GlycoTrfase_DXD_sugar-bd_CS"/>
</dbReference>